<evidence type="ECO:0000313" key="13">
    <source>
        <dbReference type="EMBL" id="KAF2071098.1"/>
    </source>
</evidence>
<accession>A0A8J4UXX7</accession>
<dbReference type="Proteomes" id="UP000695562">
    <property type="component" value="Unassembled WGS sequence"/>
</dbReference>
<proteinExistence type="inferred from homology"/>
<gene>
    <name evidence="13" type="ORF">CYY_007584</name>
</gene>
<dbReference type="CDD" id="cd17963">
    <property type="entry name" value="DEADc_DDX19_DDX25"/>
    <property type="match status" value="1"/>
</dbReference>
<dbReference type="InterPro" id="IPR014001">
    <property type="entry name" value="Helicase_ATP-bd"/>
</dbReference>
<dbReference type="InterPro" id="IPR014014">
    <property type="entry name" value="RNA_helicase_DEAD_Q_motif"/>
</dbReference>
<reference evidence="13" key="1">
    <citation type="submission" date="2020-01" db="EMBL/GenBank/DDBJ databases">
        <title>Development of genomics and gene disruption for Polysphondylium violaceum indicates a role for the polyketide synthase stlB in stalk morphogenesis.</title>
        <authorList>
            <person name="Narita B."/>
            <person name="Kawabe Y."/>
            <person name="Kin K."/>
            <person name="Saito T."/>
            <person name="Gibbs R."/>
            <person name="Kuspa A."/>
            <person name="Muzny D."/>
            <person name="Queller D."/>
            <person name="Richards S."/>
            <person name="Strassman J."/>
            <person name="Sucgang R."/>
            <person name="Worley K."/>
            <person name="Schaap P."/>
        </authorList>
    </citation>
    <scope>NUCLEOTIDE SEQUENCE</scope>
    <source>
        <strain evidence="13">QSvi11</strain>
    </source>
</reference>
<evidence type="ECO:0000256" key="9">
    <source>
        <dbReference type="SAM" id="MobiDB-lite"/>
    </source>
</evidence>
<feature type="domain" description="Helicase ATP-binding" evidence="10">
    <location>
        <begin position="85"/>
        <end position="251"/>
    </location>
</feature>
<dbReference type="GO" id="GO:0016787">
    <property type="term" value="F:hydrolase activity"/>
    <property type="evidence" value="ECO:0007669"/>
    <property type="project" value="UniProtKB-KW"/>
</dbReference>
<evidence type="ECO:0000259" key="12">
    <source>
        <dbReference type="PROSITE" id="PS51195"/>
    </source>
</evidence>
<dbReference type="CDD" id="cd18787">
    <property type="entry name" value="SF2_C_DEAD"/>
    <property type="match status" value="1"/>
</dbReference>
<dbReference type="PANTHER" id="PTHR24031">
    <property type="entry name" value="RNA HELICASE"/>
    <property type="match status" value="1"/>
</dbReference>
<dbReference type="EMBL" id="AJWJ01000413">
    <property type="protein sequence ID" value="KAF2071098.1"/>
    <property type="molecule type" value="Genomic_DNA"/>
</dbReference>
<keyword evidence="14" id="KW-1185">Reference proteome</keyword>
<dbReference type="SUPFAM" id="SSF52540">
    <property type="entry name" value="P-loop containing nucleoside triphosphate hydrolases"/>
    <property type="match status" value="1"/>
</dbReference>
<dbReference type="SMART" id="SM00490">
    <property type="entry name" value="HELICc"/>
    <property type="match status" value="1"/>
</dbReference>
<dbReference type="PROSITE" id="PS51195">
    <property type="entry name" value="Q_MOTIF"/>
    <property type="match status" value="1"/>
</dbReference>
<dbReference type="GO" id="GO:0003723">
    <property type="term" value="F:RNA binding"/>
    <property type="evidence" value="ECO:0007669"/>
    <property type="project" value="UniProtKB-UniRule"/>
</dbReference>
<sequence length="447" mass="49407">MSEVENKQDNNATEPAAEEPIPGLIKSDGLINDFDSQLEVMQSDPNSPLYSVKSFDELGLKPELLKGVYAMGYNKPSKIQETALPVIINSNENLIAQSQSGTGKTAAFTLGMLNTVDTNLNAPQAICFSPTKELALQIFEVISNIGKFSSIKPLLYIPEVDLPNKIENQIIIGTPGKLFDGITRRKILTKHVKMIVLDEADFIVASRGMQQQIGSIKQFLPQNTKVCLFSATFSLGVDQLISAMVPDPKVSLRIKRLDLSVDKIHQYYIDCDSESNKAIILSDIYGYISVGQSIVFAHTIETAKKLAEMMRADGHSISLLYGKDLSTEERFKQIKDFKEGRTKVLITTNVLARGIDILQVSLVINYDIPLDENSRPDPVSYLHRVGRVGRFGRSGVAISFVHDESSKKKLNAISEHLGRQIKELKSTEIESLDGILKGLKDLTPLAK</sequence>
<evidence type="ECO:0000259" key="11">
    <source>
        <dbReference type="PROSITE" id="PS51194"/>
    </source>
</evidence>
<dbReference type="FunFam" id="3.40.50.300:FF:000849">
    <property type="entry name" value="ATP-dependent RNA helicase DBP5"/>
    <property type="match status" value="1"/>
</dbReference>
<comment type="domain">
    <text evidence="8">The Q motif is unique to and characteristic of the DEAD box family of RNA helicases and controls ATP binding and hydrolysis.</text>
</comment>
<keyword evidence="3 8" id="KW-0347">Helicase</keyword>
<evidence type="ECO:0000256" key="1">
    <source>
        <dbReference type="ARBA" id="ARBA00022741"/>
    </source>
</evidence>
<dbReference type="OrthoDB" id="10265785at2759"/>
<comment type="catalytic activity">
    <reaction evidence="6 8">
        <text>ATP + H2O = ADP + phosphate + H(+)</text>
        <dbReference type="Rhea" id="RHEA:13065"/>
        <dbReference type="ChEBI" id="CHEBI:15377"/>
        <dbReference type="ChEBI" id="CHEBI:15378"/>
        <dbReference type="ChEBI" id="CHEBI:30616"/>
        <dbReference type="ChEBI" id="CHEBI:43474"/>
        <dbReference type="ChEBI" id="CHEBI:456216"/>
        <dbReference type="EC" id="3.6.4.13"/>
    </reaction>
</comment>
<comment type="caution">
    <text evidence="13">The sequence shown here is derived from an EMBL/GenBank/DDBJ whole genome shotgun (WGS) entry which is preliminary data.</text>
</comment>
<comment type="function">
    <text evidence="8">RNA helicase.</text>
</comment>
<dbReference type="InterPro" id="IPR011545">
    <property type="entry name" value="DEAD/DEAH_box_helicase_dom"/>
</dbReference>
<evidence type="ECO:0000256" key="8">
    <source>
        <dbReference type="RuleBase" id="RU365068"/>
    </source>
</evidence>
<dbReference type="AlphaFoldDB" id="A0A8J4UXX7"/>
<keyword evidence="5 8" id="KW-0694">RNA-binding</keyword>
<feature type="short sequence motif" description="Q motif" evidence="7">
    <location>
        <begin position="53"/>
        <end position="81"/>
    </location>
</feature>
<keyword evidence="4 8" id="KW-0067">ATP-binding</keyword>
<feature type="domain" description="DEAD-box RNA helicase Q" evidence="12">
    <location>
        <begin position="53"/>
        <end position="81"/>
    </location>
</feature>
<evidence type="ECO:0000256" key="5">
    <source>
        <dbReference type="ARBA" id="ARBA00022884"/>
    </source>
</evidence>
<comment type="similarity">
    <text evidence="8">Belongs to the DEAD box helicase family.</text>
</comment>
<dbReference type="GO" id="GO:0003724">
    <property type="term" value="F:RNA helicase activity"/>
    <property type="evidence" value="ECO:0007669"/>
    <property type="project" value="UniProtKB-EC"/>
</dbReference>
<evidence type="ECO:0000256" key="7">
    <source>
        <dbReference type="PROSITE-ProRule" id="PRU00552"/>
    </source>
</evidence>
<keyword evidence="1 8" id="KW-0547">Nucleotide-binding</keyword>
<dbReference type="Gene3D" id="3.40.50.300">
    <property type="entry name" value="P-loop containing nucleotide triphosphate hydrolases"/>
    <property type="match status" value="2"/>
</dbReference>
<feature type="region of interest" description="Disordered" evidence="9">
    <location>
        <begin position="1"/>
        <end position="25"/>
    </location>
</feature>
<dbReference type="InterPro" id="IPR001650">
    <property type="entry name" value="Helicase_C-like"/>
</dbReference>
<dbReference type="EC" id="3.6.4.13" evidence="8"/>
<evidence type="ECO:0000256" key="4">
    <source>
        <dbReference type="ARBA" id="ARBA00022840"/>
    </source>
</evidence>
<evidence type="ECO:0000256" key="3">
    <source>
        <dbReference type="ARBA" id="ARBA00022806"/>
    </source>
</evidence>
<name>A0A8J4UXX7_9MYCE</name>
<dbReference type="SMART" id="SM00487">
    <property type="entry name" value="DEXDc"/>
    <property type="match status" value="1"/>
</dbReference>
<keyword evidence="2 8" id="KW-0378">Hydrolase</keyword>
<evidence type="ECO:0000256" key="6">
    <source>
        <dbReference type="ARBA" id="ARBA00047984"/>
    </source>
</evidence>
<evidence type="ECO:0000313" key="14">
    <source>
        <dbReference type="Proteomes" id="UP000695562"/>
    </source>
</evidence>
<protein>
    <recommendedName>
        <fullName evidence="8">ATP-dependent RNA helicase</fullName>
        <ecNumber evidence="8">3.6.4.13</ecNumber>
    </recommendedName>
</protein>
<dbReference type="PROSITE" id="PS51194">
    <property type="entry name" value="HELICASE_CTER"/>
    <property type="match status" value="1"/>
</dbReference>
<dbReference type="GO" id="GO:0005524">
    <property type="term" value="F:ATP binding"/>
    <property type="evidence" value="ECO:0007669"/>
    <property type="project" value="UniProtKB-UniRule"/>
</dbReference>
<feature type="domain" description="Helicase C-terminal" evidence="11">
    <location>
        <begin position="263"/>
        <end position="432"/>
    </location>
</feature>
<evidence type="ECO:0000256" key="2">
    <source>
        <dbReference type="ARBA" id="ARBA00022801"/>
    </source>
</evidence>
<dbReference type="PROSITE" id="PS51192">
    <property type="entry name" value="HELICASE_ATP_BIND_1"/>
    <property type="match status" value="1"/>
</dbReference>
<evidence type="ECO:0000259" key="10">
    <source>
        <dbReference type="PROSITE" id="PS51192"/>
    </source>
</evidence>
<dbReference type="Pfam" id="PF00271">
    <property type="entry name" value="Helicase_C"/>
    <property type="match status" value="1"/>
</dbReference>
<organism evidence="13 14">
    <name type="scientific">Polysphondylium violaceum</name>
    <dbReference type="NCBI Taxonomy" id="133409"/>
    <lineage>
        <taxon>Eukaryota</taxon>
        <taxon>Amoebozoa</taxon>
        <taxon>Evosea</taxon>
        <taxon>Eumycetozoa</taxon>
        <taxon>Dictyostelia</taxon>
        <taxon>Dictyosteliales</taxon>
        <taxon>Dictyosteliaceae</taxon>
        <taxon>Polysphondylium</taxon>
    </lineage>
</organism>
<dbReference type="InterPro" id="IPR027417">
    <property type="entry name" value="P-loop_NTPase"/>
</dbReference>
<dbReference type="Pfam" id="PF00270">
    <property type="entry name" value="DEAD"/>
    <property type="match status" value="1"/>
</dbReference>